<dbReference type="AlphaFoldDB" id="A0A834Z0L0"/>
<feature type="transmembrane region" description="Helical" evidence="8">
    <location>
        <begin position="16"/>
        <end position="47"/>
    </location>
</feature>
<dbReference type="EMBL" id="JABCRI010000011">
    <property type="protein sequence ID" value="KAF8397662.1"/>
    <property type="molecule type" value="Genomic_DNA"/>
</dbReference>
<accession>A0A834Z0L0</accession>
<proteinExistence type="inferred from homology"/>
<dbReference type="GO" id="GO:0016020">
    <property type="term" value="C:membrane"/>
    <property type="evidence" value="ECO:0007669"/>
    <property type="project" value="UniProtKB-SubCell"/>
</dbReference>
<evidence type="ECO:0000256" key="4">
    <source>
        <dbReference type="ARBA" id="ARBA00022821"/>
    </source>
</evidence>
<keyword evidence="4" id="KW-0611">Plant defense</keyword>
<evidence type="ECO:0000313" key="10">
    <source>
        <dbReference type="Proteomes" id="UP000655225"/>
    </source>
</evidence>
<keyword evidence="7" id="KW-0568">Pathogenesis-related protein</keyword>
<name>A0A834Z0L0_TETSI</name>
<dbReference type="InterPro" id="IPR004326">
    <property type="entry name" value="Mlo"/>
</dbReference>
<evidence type="ECO:0000256" key="2">
    <source>
        <dbReference type="ARBA" id="ARBA00006574"/>
    </source>
</evidence>
<organism evidence="9 10">
    <name type="scientific">Tetracentron sinense</name>
    <name type="common">Spur-leaf</name>
    <dbReference type="NCBI Taxonomy" id="13715"/>
    <lineage>
        <taxon>Eukaryota</taxon>
        <taxon>Viridiplantae</taxon>
        <taxon>Streptophyta</taxon>
        <taxon>Embryophyta</taxon>
        <taxon>Tracheophyta</taxon>
        <taxon>Spermatophyta</taxon>
        <taxon>Magnoliopsida</taxon>
        <taxon>Trochodendrales</taxon>
        <taxon>Trochodendraceae</taxon>
        <taxon>Tetracentron</taxon>
    </lineage>
</organism>
<evidence type="ECO:0000256" key="8">
    <source>
        <dbReference type="SAM" id="Phobius"/>
    </source>
</evidence>
<evidence type="ECO:0000256" key="3">
    <source>
        <dbReference type="ARBA" id="ARBA00022692"/>
    </source>
</evidence>
<evidence type="ECO:0000256" key="6">
    <source>
        <dbReference type="ARBA" id="ARBA00023136"/>
    </source>
</evidence>
<evidence type="ECO:0000313" key="9">
    <source>
        <dbReference type="EMBL" id="KAF8397662.1"/>
    </source>
</evidence>
<sequence>MAAEKSGRSLEETPTWAVAVVCFVLVAVSILLEHFIHLIGMLFNLIFLHPLQWLKKKHNKPLYESLEKIKSVCQVPTTPTHGMSSVHLPRGYRNEADSAQTSPRISNFDNQHWENEGSYHYGHHGLERGREDHELISMTQLPPASASAISTQHEINIESTTFLFNKINDMLMIWRRDGEDDALKLSEEEINAVS</sequence>
<comment type="similarity">
    <text evidence="2">Belongs to the MLO family.</text>
</comment>
<dbReference type="PANTHER" id="PTHR31942">
    <property type="entry name" value="MLO-LIKE PROTEIN 1"/>
    <property type="match status" value="1"/>
</dbReference>
<gene>
    <name evidence="9" type="ORF">HHK36_016583</name>
</gene>
<keyword evidence="6 8" id="KW-0472">Membrane</keyword>
<protein>
    <submittedName>
        <fullName evidence="9">Uncharacterized protein</fullName>
    </submittedName>
</protein>
<evidence type="ECO:0000256" key="1">
    <source>
        <dbReference type="ARBA" id="ARBA00004141"/>
    </source>
</evidence>
<keyword evidence="10" id="KW-1185">Reference proteome</keyword>
<evidence type="ECO:0000256" key="5">
    <source>
        <dbReference type="ARBA" id="ARBA00022989"/>
    </source>
</evidence>
<keyword evidence="3 8" id="KW-0812">Transmembrane</keyword>
<dbReference type="GO" id="GO:0006952">
    <property type="term" value="P:defense response"/>
    <property type="evidence" value="ECO:0007669"/>
    <property type="project" value="UniProtKB-KW"/>
</dbReference>
<dbReference type="PANTHER" id="PTHR31942:SF128">
    <property type="entry name" value="MLO-LIKE PROTEIN"/>
    <property type="match status" value="1"/>
</dbReference>
<reference evidence="9 10" key="1">
    <citation type="submission" date="2020-04" db="EMBL/GenBank/DDBJ databases">
        <title>Plant Genome Project.</title>
        <authorList>
            <person name="Zhang R.-G."/>
        </authorList>
    </citation>
    <scope>NUCLEOTIDE SEQUENCE [LARGE SCALE GENOMIC DNA]</scope>
    <source>
        <strain evidence="9">YNK0</strain>
        <tissue evidence="9">Leaf</tissue>
    </source>
</reference>
<comment type="subcellular location">
    <subcellularLocation>
        <location evidence="1">Membrane</location>
        <topology evidence="1">Multi-pass membrane protein</topology>
    </subcellularLocation>
</comment>
<keyword evidence="5 8" id="KW-1133">Transmembrane helix</keyword>
<dbReference type="Pfam" id="PF03094">
    <property type="entry name" value="Mlo"/>
    <property type="match status" value="1"/>
</dbReference>
<evidence type="ECO:0000256" key="7">
    <source>
        <dbReference type="ARBA" id="ARBA00023265"/>
    </source>
</evidence>
<dbReference type="Proteomes" id="UP000655225">
    <property type="component" value="Unassembled WGS sequence"/>
</dbReference>
<comment type="caution">
    <text evidence="9">The sequence shown here is derived from an EMBL/GenBank/DDBJ whole genome shotgun (WGS) entry which is preliminary data.</text>
</comment>